<protein>
    <submittedName>
        <fullName evidence="1">Uncharacterized protein</fullName>
    </submittedName>
</protein>
<name>A0ACB7YFG1_9ERIC</name>
<evidence type="ECO:0000313" key="1">
    <source>
        <dbReference type="EMBL" id="KAH7852122.1"/>
    </source>
</evidence>
<evidence type="ECO:0000313" key="2">
    <source>
        <dbReference type="Proteomes" id="UP000828048"/>
    </source>
</evidence>
<comment type="caution">
    <text evidence="1">The sequence shown here is derived from an EMBL/GenBank/DDBJ whole genome shotgun (WGS) entry which is preliminary data.</text>
</comment>
<sequence length="281" mass="31583">MGSCFASWSYFIFHVLLVSQYSPANSWKDNDDGHLQTMPKQLEHGDGPSPLMNPLLNLFFKMNDLKQGKRIPIYFSTNDPSTSPHLLPKQEADSIPFSLSQLPEVLEFFSFPKHSPQAKAMEYTLSECEFEPLMGETKFCANSLESMLDSLKGFFGTGTEFHALTTKHLSKHSALLQNYTVLEVPKVVETPKMVGCHSMPYPYKVFYCHGQEGDHKLFEISMLGDNGERVEVVGVCHVDTSHWDPNHVAFRVLNTKPGESPVCHFLPADNIIWVASPAVTN</sequence>
<dbReference type="EMBL" id="CM037158">
    <property type="protein sequence ID" value="KAH7852122.1"/>
    <property type="molecule type" value="Genomic_DNA"/>
</dbReference>
<keyword evidence="2" id="KW-1185">Reference proteome</keyword>
<dbReference type="Proteomes" id="UP000828048">
    <property type="component" value="Chromosome 8"/>
</dbReference>
<gene>
    <name evidence="1" type="ORF">Vadar_020917</name>
</gene>
<organism evidence="1 2">
    <name type="scientific">Vaccinium darrowii</name>
    <dbReference type="NCBI Taxonomy" id="229202"/>
    <lineage>
        <taxon>Eukaryota</taxon>
        <taxon>Viridiplantae</taxon>
        <taxon>Streptophyta</taxon>
        <taxon>Embryophyta</taxon>
        <taxon>Tracheophyta</taxon>
        <taxon>Spermatophyta</taxon>
        <taxon>Magnoliopsida</taxon>
        <taxon>eudicotyledons</taxon>
        <taxon>Gunneridae</taxon>
        <taxon>Pentapetalae</taxon>
        <taxon>asterids</taxon>
        <taxon>Ericales</taxon>
        <taxon>Ericaceae</taxon>
        <taxon>Vaccinioideae</taxon>
        <taxon>Vaccinieae</taxon>
        <taxon>Vaccinium</taxon>
    </lineage>
</organism>
<accession>A0ACB7YFG1</accession>
<reference evidence="1 2" key="1">
    <citation type="journal article" date="2021" name="Hortic Res">
        <title>High-quality reference genome and annotation aids understanding of berry development for evergreen blueberry (Vaccinium darrowii).</title>
        <authorList>
            <person name="Yu J."/>
            <person name="Hulse-Kemp A.M."/>
            <person name="Babiker E."/>
            <person name="Staton M."/>
        </authorList>
    </citation>
    <scope>NUCLEOTIDE SEQUENCE [LARGE SCALE GENOMIC DNA]</scope>
    <source>
        <strain evidence="2">cv. NJ 8807/NJ 8810</strain>
        <tissue evidence="1">Young leaf</tissue>
    </source>
</reference>
<proteinExistence type="predicted"/>